<organism evidence="1 2">
    <name type="scientific">Eumeta variegata</name>
    <name type="common">Bagworm moth</name>
    <name type="synonym">Eumeta japonica</name>
    <dbReference type="NCBI Taxonomy" id="151549"/>
    <lineage>
        <taxon>Eukaryota</taxon>
        <taxon>Metazoa</taxon>
        <taxon>Ecdysozoa</taxon>
        <taxon>Arthropoda</taxon>
        <taxon>Hexapoda</taxon>
        <taxon>Insecta</taxon>
        <taxon>Pterygota</taxon>
        <taxon>Neoptera</taxon>
        <taxon>Endopterygota</taxon>
        <taxon>Lepidoptera</taxon>
        <taxon>Glossata</taxon>
        <taxon>Ditrysia</taxon>
        <taxon>Tineoidea</taxon>
        <taxon>Psychidae</taxon>
        <taxon>Oiketicinae</taxon>
        <taxon>Eumeta</taxon>
    </lineage>
</organism>
<dbReference type="EMBL" id="BGZK01000126">
    <property type="protein sequence ID" value="GBP21254.1"/>
    <property type="molecule type" value="Genomic_DNA"/>
</dbReference>
<proteinExistence type="predicted"/>
<evidence type="ECO:0000313" key="2">
    <source>
        <dbReference type="Proteomes" id="UP000299102"/>
    </source>
</evidence>
<comment type="caution">
    <text evidence="1">The sequence shown here is derived from an EMBL/GenBank/DDBJ whole genome shotgun (WGS) entry which is preliminary data.</text>
</comment>
<dbReference type="Proteomes" id="UP000299102">
    <property type="component" value="Unassembled WGS sequence"/>
</dbReference>
<evidence type="ECO:0000313" key="1">
    <source>
        <dbReference type="EMBL" id="GBP21254.1"/>
    </source>
</evidence>
<name>A0A4C1U5K1_EUMVA</name>
<keyword evidence="2" id="KW-1185">Reference proteome</keyword>
<dbReference type="AlphaFoldDB" id="A0A4C1U5K1"/>
<accession>A0A4C1U5K1</accession>
<sequence>MTGAHWRPSVNKCLLVEGDPLVLVPRILGRKPNSRSSEWRTQLTGLARRVIAPGHAVTQQMDAAVSYIRVLRIGRSGTTLDQYRGRDLGV</sequence>
<reference evidence="1 2" key="1">
    <citation type="journal article" date="2019" name="Commun. Biol.">
        <title>The bagworm genome reveals a unique fibroin gene that provides high tensile strength.</title>
        <authorList>
            <person name="Kono N."/>
            <person name="Nakamura H."/>
            <person name="Ohtoshi R."/>
            <person name="Tomita M."/>
            <person name="Numata K."/>
            <person name="Arakawa K."/>
        </authorList>
    </citation>
    <scope>NUCLEOTIDE SEQUENCE [LARGE SCALE GENOMIC DNA]</scope>
</reference>
<protein>
    <submittedName>
        <fullName evidence="1">Uncharacterized protein</fullName>
    </submittedName>
</protein>
<gene>
    <name evidence="1" type="ORF">EVAR_84381_1</name>
</gene>